<dbReference type="EMBL" id="KK115872">
    <property type="protein sequence ID" value="KFM66254.1"/>
    <property type="molecule type" value="Genomic_DNA"/>
</dbReference>
<dbReference type="AlphaFoldDB" id="A0A087TMB5"/>
<proteinExistence type="predicted"/>
<evidence type="ECO:0000313" key="1">
    <source>
        <dbReference type="EMBL" id="KFM66254.1"/>
    </source>
</evidence>
<name>A0A087TMB5_STEMI</name>
<keyword evidence="2" id="KW-1185">Reference proteome</keyword>
<sequence length="42" mass="5009">MLLKELSYKTICTLIFLIPRQSSNLVNFPTKKFNRKTTIFIF</sequence>
<evidence type="ECO:0000313" key="2">
    <source>
        <dbReference type="Proteomes" id="UP000054359"/>
    </source>
</evidence>
<protein>
    <submittedName>
        <fullName evidence="1">Uncharacterized protein</fullName>
    </submittedName>
</protein>
<gene>
    <name evidence="1" type="ORF">X975_23217</name>
</gene>
<feature type="non-terminal residue" evidence="1">
    <location>
        <position position="42"/>
    </location>
</feature>
<reference evidence="1 2" key="1">
    <citation type="submission" date="2013-11" db="EMBL/GenBank/DDBJ databases">
        <title>Genome sequencing of Stegodyphus mimosarum.</title>
        <authorList>
            <person name="Bechsgaard J."/>
        </authorList>
    </citation>
    <scope>NUCLEOTIDE SEQUENCE [LARGE SCALE GENOMIC DNA]</scope>
</reference>
<organism evidence="1 2">
    <name type="scientific">Stegodyphus mimosarum</name>
    <name type="common">African social velvet spider</name>
    <dbReference type="NCBI Taxonomy" id="407821"/>
    <lineage>
        <taxon>Eukaryota</taxon>
        <taxon>Metazoa</taxon>
        <taxon>Ecdysozoa</taxon>
        <taxon>Arthropoda</taxon>
        <taxon>Chelicerata</taxon>
        <taxon>Arachnida</taxon>
        <taxon>Araneae</taxon>
        <taxon>Araneomorphae</taxon>
        <taxon>Entelegynae</taxon>
        <taxon>Eresoidea</taxon>
        <taxon>Eresidae</taxon>
        <taxon>Stegodyphus</taxon>
    </lineage>
</organism>
<accession>A0A087TMB5</accession>
<dbReference type="Proteomes" id="UP000054359">
    <property type="component" value="Unassembled WGS sequence"/>
</dbReference>